<organism evidence="2 3">
    <name type="scientific">Maudiozyma barnettii</name>
    <dbReference type="NCBI Taxonomy" id="61262"/>
    <lineage>
        <taxon>Eukaryota</taxon>
        <taxon>Fungi</taxon>
        <taxon>Dikarya</taxon>
        <taxon>Ascomycota</taxon>
        <taxon>Saccharomycotina</taxon>
        <taxon>Saccharomycetes</taxon>
        <taxon>Saccharomycetales</taxon>
        <taxon>Saccharomycetaceae</taxon>
        <taxon>Maudiozyma</taxon>
    </lineage>
</organism>
<keyword evidence="3" id="KW-1185">Reference proteome</keyword>
<dbReference type="AlphaFoldDB" id="A0A8H2VGC4"/>
<dbReference type="Proteomes" id="UP000644660">
    <property type="component" value="Unassembled WGS sequence"/>
</dbReference>
<protein>
    <submittedName>
        <fullName evidence="2">Uncharacterized protein</fullName>
    </submittedName>
</protein>
<evidence type="ECO:0000256" key="1">
    <source>
        <dbReference type="SAM" id="Phobius"/>
    </source>
</evidence>
<keyword evidence="1" id="KW-0472">Membrane</keyword>
<keyword evidence="1" id="KW-0812">Transmembrane</keyword>
<sequence>MGFFKDNVVIEFFHRFFRKPGDILMWLFTGLIVTSTLYLILAPFPSDFGIDNNIDNSKKGKKRL</sequence>
<reference evidence="2 3" key="1">
    <citation type="submission" date="2020-05" db="EMBL/GenBank/DDBJ databases">
        <authorList>
            <person name="Casaregola S."/>
            <person name="Devillers H."/>
            <person name="Grondin C."/>
        </authorList>
    </citation>
    <scope>NUCLEOTIDE SEQUENCE [LARGE SCALE GENOMIC DNA]</scope>
    <source>
        <strain evidence="2 3">CLIB 1767</strain>
    </source>
</reference>
<gene>
    <name evidence="2" type="ORF">KABA2_05S05698</name>
</gene>
<feature type="transmembrane region" description="Helical" evidence="1">
    <location>
        <begin position="23"/>
        <end position="41"/>
    </location>
</feature>
<dbReference type="OrthoDB" id="4030176at2759"/>
<name>A0A8H2VGC4_9SACH</name>
<accession>A0A8H2VGC4</accession>
<dbReference type="RefSeq" id="XP_041406826.1">
    <property type="nucleotide sequence ID" value="XM_041550892.1"/>
</dbReference>
<evidence type="ECO:0000313" key="3">
    <source>
        <dbReference type="Proteomes" id="UP000644660"/>
    </source>
</evidence>
<dbReference type="GeneID" id="64858009"/>
<proteinExistence type="predicted"/>
<comment type="caution">
    <text evidence="2">The sequence shown here is derived from an EMBL/GenBank/DDBJ whole genome shotgun (WGS) entry which is preliminary data.</text>
</comment>
<keyword evidence="1" id="KW-1133">Transmembrane helix</keyword>
<evidence type="ECO:0000313" key="2">
    <source>
        <dbReference type="EMBL" id="CAB4254982.1"/>
    </source>
</evidence>
<dbReference type="EMBL" id="CAEFZW010000005">
    <property type="protein sequence ID" value="CAB4254982.1"/>
    <property type="molecule type" value="Genomic_DNA"/>
</dbReference>